<dbReference type="GO" id="GO:0016887">
    <property type="term" value="F:ATP hydrolysis activity"/>
    <property type="evidence" value="ECO:0007669"/>
    <property type="project" value="InterPro"/>
</dbReference>
<dbReference type="CDD" id="cd00009">
    <property type="entry name" value="AAA"/>
    <property type="match status" value="1"/>
</dbReference>
<evidence type="ECO:0000313" key="8">
    <source>
        <dbReference type="Proteomes" id="UP000305948"/>
    </source>
</evidence>
<dbReference type="Pfam" id="PF00004">
    <property type="entry name" value="AAA"/>
    <property type="match status" value="1"/>
</dbReference>
<feature type="compositionally biased region" description="Basic and acidic residues" evidence="5">
    <location>
        <begin position="581"/>
        <end position="594"/>
    </location>
</feature>
<feature type="compositionally biased region" description="Polar residues" evidence="5">
    <location>
        <begin position="65"/>
        <end position="81"/>
    </location>
</feature>
<organism evidence="7 8">
    <name type="scientific">Heliocybe sulcata</name>
    <dbReference type="NCBI Taxonomy" id="5364"/>
    <lineage>
        <taxon>Eukaryota</taxon>
        <taxon>Fungi</taxon>
        <taxon>Dikarya</taxon>
        <taxon>Basidiomycota</taxon>
        <taxon>Agaricomycotina</taxon>
        <taxon>Agaricomycetes</taxon>
        <taxon>Gloeophyllales</taxon>
        <taxon>Gloeophyllaceae</taxon>
        <taxon>Heliocybe</taxon>
    </lineage>
</organism>
<dbReference type="SMART" id="SM00382">
    <property type="entry name" value="AAA"/>
    <property type="match status" value="1"/>
</dbReference>
<feature type="domain" description="AAA+ ATPase" evidence="6">
    <location>
        <begin position="152"/>
        <end position="270"/>
    </location>
</feature>
<name>A0A5C3NBP6_9AGAM</name>
<feature type="region of interest" description="Disordered" evidence="5">
    <location>
        <begin position="282"/>
        <end position="336"/>
    </location>
</feature>
<dbReference type="Proteomes" id="UP000305948">
    <property type="component" value="Unassembled WGS sequence"/>
</dbReference>
<dbReference type="Pfam" id="PF12002">
    <property type="entry name" value="MgsA_C"/>
    <property type="match status" value="1"/>
</dbReference>
<evidence type="ECO:0000256" key="2">
    <source>
        <dbReference type="ARBA" id="ARBA00022705"/>
    </source>
</evidence>
<dbReference type="Gene3D" id="1.10.3710.10">
    <property type="entry name" value="DNA polymerase III clamp loader subunits, C-terminal domain"/>
    <property type="match status" value="1"/>
</dbReference>
<dbReference type="InterPro" id="IPR003593">
    <property type="entry name" value="AAA+_ATPase"/>
</dbReference>
<dbReference type="InterPro" id="IPR008921">
    <property type="entry name" value="DNA_pol3_clamp-load_cplx_C"/>
</dbReference>
<comment type="similarity">
    <text evidence="1">Belongs to the AAA ATPase family. RarA/MGS1/WRNIP1 subfamily.</text>
</comment>
<dbReference type="GO" id="GO:0008047">
    <property type="term" value="F:enzyme activator activity"/>
    <property type="evidence" value="ECO:0007669"/>
    <property type="project" value="TreeGrafter"/>
</dbReference>
<dbReference type="InterPro" id="IPR027417">
    <property type="entry name" value="P-loop_NTPase"/>
</dbReference>
<gene>
    <name evidence="7" type="ORF">OE88DRAFT_1676031</name>
</gene>
<dbReference type="SUPFAM" id="SSF52540">
    <property type="entry name" value="P-loop containing nucleoside triphosphate hydrolases"/>
    <property type="match status" value="1"/>
</dbReference>
<dbReference type="GO" id="GO:0003677">
    <property type="term" value="F:DNA binding"/>
    <property type="evidence" value="ECO:0007669"/>
    <property type="project" value="InterPro"/>
</dbReference>
<feature type="compositionally biased region" description="Low complexity" evidence="5">
    <location>
        <begin position="102"/>
        <end position="111"/>
    </location>
</feature>
<evidence type="ECO:0000256" key="4">
    <source>
        <dbReference type="ARBA" id="ARBA00022840"/>
    </source>
</evidence>
<dbReference type="Gene3D" id="3.40.50.300">
    <property type="entry name" value="P-loop containing nucleotide triphosphate hydrolases"/>
    <property type="match status" value="1"/>
</dbReference>
<dbReference type="InterPro" id="IPR051314">
    <property type="entry name" value="AAA_ATPase_RarA/MGS1/WRNIP1"/>
</dbReference>
<keyword evidence="3" id="KW-0547">Nucleotide-binding</keyword>
<accession>A0A5C3NBP6</accession>
<protein>
    <submittedName>
        <fullName evidence="7">P-loop containing nucleoside triphosphate hydrolase protein</fullName>
    </submittedName>
</protein>
<sequence length="601" mass="65000">MSAKGKGKSGTCPICTRLVRAENINYHLDHDCPGQPEPVAGPSTSKNASKPPVAPIFTTPRKTSDNGPSGSTLPQHIGSPSTKKRDHAESGASSRGPKRTKTTAAPSTTTARLQAAAPLAERLRPQELEDFIGQKHLTGADSLLMNLMRGGSTGSMIFWGPPGCGKTTLARLMARKTGAVFREVSATDAGIGDIRAIVEEAKGTLVLQGRKTVLFLDEVHRFNRAQQDIFLPYIEQGQIQLIGATTENPSFKINGALLSRCRVFVLERLTDDDISEIIDKAVQRASPPSNPAGHSSASSTFGTPDTLLPPNSSQDSSSTLVSSQPPPFPTAPSHPSLTPRIKHSIVSLSLGDARTALSLLELVLSAPSPPSPPPAEWETKLLDDLRRSVSTAYDRTGDDRYDLISALHKSVRGSHAHAALYWLARMLEGGEDPVYVARRMAVCASEDIGLADNHALPLAMATLQACQLIGMPECRINLAHLVSYLSEAPKSTRSYEGYNRAVEAAKRDMTLPVPMQIRNAPTGMMRNMGYGEGYRYNPDYAHPVTNDYLPAQLKDAVFLGKEGDMTGKEWHEEALRRWERESNGGRDWDGRRGESGSGNVM</sequence>
<evidence type="ECO:0000256" key="1">
    <source>
        <dbReference type="ARBA" id="ARBA00008959"/>
    </source>
</evidence>
<dbReference type="PANTHER" id="PTHR13779">
    <property type="entry name" value="WERNER HELICASE-INTERACTING PROTEIN 1 FAMILY MEMBER"/>
    <property type="match status" value="1"/>
</dbReference>
<dbReference type="FunFam" id="1.20.272.10:FF:000001">
    <property type="entry name" value="Putative AAA family ATPase"/>
    <property type="match status" value="1"/>
</dbReference>
<evidence type="ECO:0000256" key="3">
    <source>
        <dbReference type="ARBA" id="ARBA00022741"/>
    </source>
</evidence>
<dbReference type="GO" id="GO:0006271">
    <property type="term" value="P:DNA strand elongation involved in DNA replication"/>
    <property type="evidence" value="ECO:0007669"/>
    <property type="project" value="UniProtKB-ARBA"/>
</dbReference>
<dbReference type="GO" id="GO:0005634">
    <property type="term" value="C:nucleus"/>
    <property type="evidence" value="ECO:0007669"/>
    <property type="project" value="TreeGrafter"/>
</dbReference>
<dbReference type="FunFam" id="3.40.50.300:FF:000137">
    <property type="entry name" value="Replication-associated recombination protein A"/>
    <property type="match status" value="1"/>
</dbReference>
<dbReference type="SUPFAM" id="SSF48019">
    <property type="entry name" value="post-AAA+ oligomerization domain-like"/>
    <property type="match status" value="1"/>
</dbReference>
<feature type="region of interest" description="Disordered" evidence="5">
    <location>
        <begin position="29"/>
        <end position="111"/>
    </location>
</feature>
<dbReference type="GO" id="GO:0017116">
    <property type="term" value="F:single-stranded DNA helicase activity"/>
    <property type="evidence" value="ECO:0007669"/>
    <property type="project" value="TreeGrafter"/>
</dbReference>
<keyword evidence="2" id="KW-0235">DNA replication</keyword>
<dbReference type="InterPro" id="IPR003959">
    <property type="entry name" value="ATPase_AAA_core"/>
</dbReference>
<dbReference type="OrthoDB" id="10265467at2759"/>
<evidence type="ECO:0000256" key="5">
    <source>
        <dbReference type="SAM" id="MobiDB-lite"/>
    </source>
</evidence>
<keyword evidence="4" id="KW-0067">ATP-binding</keyword>
<dbReference type="STRING" id="5364.A0A5C3NBP6"/>
<proteinExistence type="inferred from homology"/>
<dbReference type="AlphaFoldDB" id="A0A5C3NBP6"/>
<dbReference type="EMBL" id="ML213506">
    <property type="protein sequence ID" value="TFK54405.1"/>
    <property type="molecule type" value="Genomic_DNA"/>
</dbReference>
<dbReference type="PANTHER" id="PTHR13779:SF7">
    <property type="entry name" value="ATPASE WRNIP1"/>
    <property type="match status" value="1"/>
</dbReference>
<evidence type="ECO:0000313" key="7">
    <source>
        <dbReference type="EMBL" id="TFK54405.1"/>
    </source>
</evidence>
<keyword evidence="8" id="KW-1185">Reference proteome</keyword>
<dbReference type="InterPro" id="IPR021886">
    <property type="entry name" value="MgsA_C"/>
</dbReference>
<dbReference type="Pfam" id="PF16193">
    <property type="entry name" value="AAA_assoc_2"/>
    <property type="match status" value="1"/>
</dbReference>
<dbReference type="InterPro" id="IPR032423">
    <property type="entry name" value="AAA_assoc_2"/>
</dbReference>
<dbReference type="GO" id="GO:0000731">
    <property type="term" value="P:DNA synthesis involved in DNA repair"/>
    <property type="evidence" value="ECO:0007669"/>
    <property type="project" value="TreeGrafter"/>
</dbReference>
<evidence type="ECO:0000259" key="6">
    <source>
        <dbReference type="SMART" id="SM00382"/>
    </source>
</evidence>
<reference evidence="7 8" key="1">
    <citation type="journal article" date="2019" name="Nat. Ecol. Evol.">
        <title>Megaphylogeny resolves global patterns of mushroom evolution.</title>
        <authorList>
            <person name="Varga T."/>
            <person name="Krizsan K."/>
            <person name="Foldi C."/>
            <person name="Dima B."/>
            <person name="Sanchez-Garcia M."/>
            <person name="Sanchez-Ramirez S."/>
            <person name="Szollosi G.J."/>
            <person name="Szarkandi J.G."/>
            <person name="Papp V."/>
            <person name="Albert L."/>
            <person name="Andreopoulos W."/>
            <person name="Angelini C."/>
            <person name="Antonin V."/>
            <person name="Barry K.W."/>
            <person name="Bougher N.L."/>
            <person name="Buchanan P."/>
            <person name="Buyck B."/>
            <person name="Bense V."/>
            <person name="Catcheside P."/>
            <person name="Chovatia M."/>
            <person name="Cooper J."/>
            <person name="Damon W."/>
            <person name="Desjardin D."/>
            <person name="Finy P."/>
            <person name="Geml J."/>
            <person name="Haridas S."/>
            <person name="Hughes K."/>
            <person name="Justo A."/>
            <person name="Karasinski D."/>
            <person name="Kautmanova I."/>
            <person name="Kiss B."/>
            <person name="Kocsube S."/>
            <person name="Kotiranta H."/>
            <person name="LaButti K.M."/>
            <person name="Lechner B.E."/>
            <person name="Liimatainen K."/>
            <person name="Lipzen A."/>
            <person name="Lukacs Z."/>
            <person name="Mihaltcheva S."/>
            <person name="Morgado L.N."/>
            <person name="Niskanen T."/>
            <person name="Noordeloos M.E."/>
            <person name="Ohm R.A."/>
            <person name="Ortiz-Santana B."/>
            <person name="Ovrebo C."/>
            <person name="Racz N."/>
            <person name="Riley R."/>
            <person name="Savchenko A."/>
            <person name="Shiryaev A."/>
            <person name="Soop K."/>
            <person name="Spirin V."/>
            <person name="Szebenyi C."/>
            <person name="Tomsovsky M."/>
            <person name="Tulloss R.E."/>
            <person name="Uehling J."/>
            <person name="Grigoriev I.V."/>
            <person name="Vagvolgyi C."/>
            <person name="Papp T."/>
            <person name="Martin F.M."/>
            <person name="Miettinen O."/>
            <person name="Hibbett D.S."/>
            <person name="Nagy L.G."/>
        </authorList>
    </citation>
    <scope>NUCLEOTIDE SEQUENCE [LARGE SCALE GENOMIC DNA]</scope>
    <source>
        <strain evidence="7 8">OMC1185</strain>
    </source>
</reference>
<dbReference type="GO" id="GO:0005524">
    <property type="term" value="F:ATP binding"/>
    <property type="evidence" value="ECO:0007669"/>
    <property type="project" value="UniProtKB-KW"/>
</dbReference>
<feature type="compositionally biased region" description="Low complexity" evidence="5">
    <location>
        <begin position="312"/>
        <end position="323"/>
    </location>
</feature>
<feature type="region of interest" description="Disordered" evidence="5">
    <location>
        <begin position="581"/>
        <end position="601"/>
    </location>
</feature>
<keyword evidence="7" id="KW-0378">Hydrolase</keyword>
<dbReference type="Gene3D" id="1.20.272.10">
    <property type="match status" value="1"/>
</dbReference>
<feature type="compositionally biased region" description="Polar residues" evidence="5">
    <location>
        <begin position="292"/>
        <end position="303"/>
    </location>
</feature>